<dbReference type="OrthoDB" id="427096at2759"/>
<comment type="caution">
    <text evidence="5">The sequence shown here is derived from an EMBL/GenBank/DDBJ whole genome shotgun (WGS) entry which is preliminary data.</text>
</comment>
<dbReference type="GO" id="GO:0032580">
    <property type="term" value="C:Golgi cisterna membrane"/>
    <property type="evidence" value="ECO:0007669"/>
    <property type="project" value="UniProtKB-SubCell"/>
</dbReference>
<reference evidence="5" key="1">
    <citation type="submission" date="2021-11" db="EMBL/GenBank/DDBJ databases">
        <authorList>
            <person name="Schell T."/>
        </authorList>
    </citation>
    <scope>NUCLEOTIDE SEQUENCE</scope>
    <source>
        <strain evidence="5">M5</strain>
    </source>
</reference>
<organism evidence="5 6">
    <name type="scientific">Daphnia galeata</name>
    <dbReference type="NCBI Taxonomy" id="27404"/>
    <lineage>
        <taxon>Eukaryota</taxon>
        <taxon>Metazoa</taxon>
        <taxon>Ecdysozoa</taxon>
        <taxon>Arthropoda</taxon>
        <taxon>Crustacea</taxon>
        <taxon>Branchiopoda</taxon>
        <taxon>Diplostraca</taxon>
        <taxon>Cladocera</taxon>
        <taxon>Anomopoda</taxon>
        <taxon>Daphniidae</taxon>
        <taxon>Daphnia</taxon>
    </lineage>
</organism>
<dbReference type="Pfam" id="PF17039">
    <property type="entry name" value="Glyco_tran_10_N"/>
    <property type="match status" value="1"/>
</dbReference>
<feature type="domain" description="Fucosyltransferase N-terminal" evidence="4">
    <location>
        <begin position="83"/>
        <end position="194"/>
    </location>
</feature>
<keyword evidence="3" id="KW-0812">Transmembrane</keyword>
<evidence type="ECO:0000256" key="1">
    <source>
        <dbReference type="ARBA" id="ARBA00004447"/>
    </source>
</evidence>
<keyword evidence="2" id="KW-0333">Golgi apparatus</keyword>
<dbReference type="PANTHER" id="PTHR48438:SF1">
    <property type="entry name" value="ALPHA-(1,3)-FUCOSYLTRANSFERASE C-RELATED"/>
    <property type="match status" value="1"/>
</dbReference>
<dbReference type="SUPFAM" id="SSF53756">
    <property type="entry name" value="UDP-Glycosyltransferase/glycogen phosphorylase"/>
    <property type="match status" value="1"/>
</dbReference>
<dbReference type="PANTHER" id="PTHR48438">
    <property type="entry name" value="ALPHA-(1,3)-FUCOSYLTRANSFERASE C-RELATED"/>
    <property type="match status" value="1"/>
</dbReference>
<keyword evidence="3" id="KW-0472">Membrane</keyword>
<feature type="transmembrane region" description="Helical" evidence="3">
    <location>
        <begin position="20"/>
        <end position="41"/>
    </location>
</feature>
<dbReference type="EMBL" id="CAKKLH010000304">
    <property type="protein sequence ID" value="CAH0110645.1"/>
    <property type="molecule type" value="Genomic_DNA"/>
</dbReference>
<name>A0A8J2RTU7_9CRUS</name>
<keyword evidence="6" id="KW-1185">Reference proteome</keyword>
<dbReference type="InterPro" id="IPR001503">
    <property type="entry name" value="Glyco_trans_10"/>
</dbReference>
<dbReference type="GO" id="GO:0008417">
    <property type="term" value="F:fucosyltransferase activity"/>
    <property type="evidence" value="ECO:0007669"/>
    <property type="project" value="InterPro"/>
</dbReference>
<evidence type="ECO:0000259" key="4">
    <source>
        <dbReference type="Pfam" id="PF17039"/>
    </source>
</evidence>
<comment type="subcellular location">
    <subcellularLocation>
        <location evidence="1">Golgi apparatus</location>
        <location evidence="1">Golgi stack membrane</location>
        <topology evidence="1">Single-pass type II membrane protein</topology>
    </subcellularLocation>
</comment>
<evidence type="ECO:0000256" key="3">
    <source>
        <dbReference type="SAM" id="Phobius"/>
    </source>
</evidence>
<protein>
    <recommendedName>
        <fullName evidence="4">Fucosyltransferase N-terminal domain-containing protein</fullName>
    </recommendedName>
</protein>
<dbReference type="InterPro" id="IPR031481">
    <property type="entry name" value="Glyco_tran_10_N"/>
</dbReference>
<proteinExistence type="predicted"/>
<gene>
    <name evidence="5" type="ORF">DGAL_LOCUS14236</name>
</gene>
<accession>A0A8J2RTU7</accession>
<evidence type="ECO:0000313" key="5">
    <source>
        <dbReference type="EMBL" id="CAH0110645.1"/>
    </source>
</evidence>
<dbReference type="AlphaFoldDB" id="A0A8J2RTU7"/>
<dbReference type="Proteomes" id="UP000789390">
    <property type="component" value="Unassembled WGS sequence"/>
</dbReference>
<evidence type="ECO:0000313" key="6">
    <source>
        <dbReference type="Proteomes" id="UP000789390"/>
    </source>
</evidence>
<sequence length="255" mass="29798">MVSQRVSVVTAKLCHIRFTLYFLLVLLYLLTVSLIFFSQLGKSPYYYYHPRIKNIRLALNNLPPLNQYGDADTEIGNNVINDVKRILFWTTFFGVKDYGFGIGRDVFAIAKCPVNNCETTTDRNVLNQSDAVIFHPYDVNVKDLPRHRAVHQRYIFFFFEAHQSYRNYPIFQNSVTNINFFNWTMTYRRDSDVYDSRYGNILRRRLNQSDDRLPATLSPEDSPPNPSSFWQLNELIYSSTVSNKTKTGGLVRDQL</sequence>
<evidence type="ECO:0000256" key="2">
    <source>
        <dbReference type="ARBA" id="ARBA00023034"/>
    </source>
</evidence>
<keyword evidence="3" id="KW-1133">Transmembrane helix</keyword>